<reference evidence="6 7" key="1">
    <citation type="journal article" date="2017" name="Genome Biol. Evol.">
        <title>Comparative Genomic Analysis Identifies a Campylobacter Clade Deficient in Selenium Metabolism.</title>
        <authorList>
            <person name="Miller W.G."/>
            <person name="Yee E."/>
            <person name="Lopes B.S."/>
            <person name="Chapman M.H."/>
            <person name="Huynh S."/>
            <person name="Bono J.L."/>
            <person name="Parker C.T."/>
            <person name="Strachan N.J.C."/>
            <person name="Forbes K.J."/>
        </authorList>
    </citation>
    <scope>NUCLEOTIDE SEQUENCE [LARGE SCALE GENOMIC DNA]</scope>
    <source>
        <strain evidence="6 7">RM8964</strain>
    </source>
</reference>
<dbReference type="Gene3D" id="3.10.20.310">
    <property type="entry name" value="membrane protein fhac"/>
    <property type="match status" value="1"/>
</dbReference>
<protein>
    <submittedName>
        <fullName evidence="6">Hemolysin secretion/activation protein, ShlB/FhaC/HecB family</fullName>
    </submittedName>
</protein>
<keyword evidence="1" id="KW-1134">Transmembrane beta strand</keyword>
<dbReference type="AlphaFoldDB" id="A0A1X9SYV4"/>
<dbReference type="Pfam" id="PF08479">
    <property type="entry name" value="POTRA_2"/>
    <property type="match status" value="1"/>
</dbReference>
<evidence type="ECO:0000256" key="2">
    <source>
        <dbReference type="ARBA" id="ARBA00022692"/>
    </source>
</evidence>
<dbReference type="Proteomes" id="UP000194265">
    <property type="component" value="Chromosome"/>
</dbReference>
<dbReference type="PIRSF" id="PIRSF029745">
    <property type="entry name" value="FhaC"/>
    <property type="match status" value="1"/>
</dbReference>
<dbReference type="Pfam" id="PF03865">
    <property type="entry name" value="ShlB"/>
    <property type="match status" value="1"/>
</dbReference>
<evidence type="ECO:0000313" key="6">
    <source>
        <dbReference type="EMBL" id="ARR01458.1"/>
    </source>
</evidence>
<dbReference type="InterPro" id="IPR005565">
    <property type="entry name" value="Hemolysn_activator_HlyB_C"/>
</dbReference>
<keyword evidence="1" id="KW-0472">Membrane</keyword>
<dbReference type="Gene3D" id="2.40.160.50">
    <property type="entry name" value="membrane protein fhac: a member of the omp85/tpsb transporter family"/>
    <property type="match status" value="1"/>
</dbReference>
<dbReference type="InterPro" id="IPR051544">
    <property type="entry name" value="TPS_OM_transporter"/>
</dbReference>
<dbReference type="RefSeq" id="WP_192940493.1">
    <property type="nucleotide sequence ID" value="NZ_CP018791.1"/>
</dbReference>
<evidence type="ECO:0000256" key="3">
    <source>
        <dbReference type="ARBA" id="ARBA00023237"/>
    </source>
</evidence>
<dbReference type="GO" id="GO:0008320">
    <property type="term" value="F:protein transmembrane transporter activity"/>
    <property type="evidence" value="ECO:0007669"/>
    <property type="project" value="TreeGrafter"/>
</dbReference>
<evidence type="ECO:0000256" key="1">
    <source>
        <dbReference type="ARBA" id="ARBA00022452"/>
    </source>
</evidence>
<sequence>MIRLFLFFSFIICTLEAQRLDSALQNLERFDQKHLQDYIDKELNQSNKEQDIKPNNIINSQNSHKYFFKSIIFEKTELNLKENIEIIKTYENRILTTQDILDIISKTTNNLIKKGYSTSAVTIKQIDQINQILILEVKVGKIDNILLNNNLNDRRLKTLPLKNGSVFNIFDLDQAIENLNNASINTISNIQASNQYGFSNIYLQTQDQPFEFYTNMDNSGQSDMGEYRSSIAITSNNIFNINDSFNLTYSKNFPFAKSGYDEELYFASLSIPINNSKILFSFSNSRTSTKAYGYASEYTRKNNIYRYKIGLKHILTRINKTKVSIYSNINIKETKNTIDDIILETSSGRYNSISIGIETLSSISNGSIFSQLEYSKGVKLFGSRGNIKNSPYDTEFDIIKIPLSIQKYIYSNQNYGLLLKSNFAAFYSKDSLLFADKFSIGSEYTVRGFKDSSVSLDYGTYLNNTLYLKLFDTNKYIQSFSPFIGIDFGYGRDYYLPNSDKLIGIAYGILYNIGNLNIKATFSKPIKKSSNMPDEKSPFYLDISFAI</sequence>
<feature type="domain" description="Haemolysin activator HlyB C-terminal" evidence="4">
    <location>
        <begin position="199"/>
        <end position="509"/>
    </location>
</feature>
<feature type="domain" description="Polypeptide-transport-associated ShlB-type" evidence="5">
    <location>
        <begin position="73"/>
        <end position="137"/>
    </location>
</feature>
<proteinExistence type="predicted"/>
<gene>
    <name evidence="6" type="ORF">CVIC8964_0007</name>
</gene>
<dbReference type="InterPro" id="IPR027282">
    <property type="entry name" value="TPS"/>
</dbReference>
<dbReference type="PANTHER" id="PTHR34597:SF3">
    <property type="entry name" value="OUTER MEMBRANE TRANSPORTER CDIB"/>
    <property type="match status" value="1"/>
</dbReference>
<accession>A0A1X9SYV4</accession>
<dbReference type="GO" id="GO:0098046">
    <property type="term" value="C:type V protein secretion system complex"/>
    <property type="evidence" value="ECO:0007669"/>
    <property type="project" value="TreeGrafter"/>
</dbReference>
<dbReference type="STRING" id="1660074.CVIC8964_0007"/>
<evidence type="ECO:0000313" key="7">
    <source>
        <dbReference type="Proteomes" id="UP000194265"/>
    </source>
</evidence>
<dbReference type="PANTHER" id="PTHR34597">
    <property type="entry name" value="SLR1661 PROTEIN"/>
    <property type="match status" value="1"/>
</dbReference>
<name>A0A1X9SYV4_9BACT</name>
<organism evidence="6 7">
    <name type="scientific">Campylobacter vicugnae</name>
    <dbReference type="NCBI Taxonomy" id="1660076"/>
    <lineage>
        <taxon>Bacteria</taxon>
        <taxon>Pseudomonadati</taxon>
        <taxon>Campylobacterota</taxon>
        <taxon>Epsilonproteobacteria</taxon>
        <taxon>Campylobacterales</taxon>
        <taxon>Campylobacteraceae</taxon>
        <taxon>Campylobacter</taxon>
    </lineage>
</organism>
<dbReference type="InterPro" id="IPR013686">
    <property type="entry name" value="Polypept-transport_assoc_ShlB"/>
</dbReference>
<evidence type="ECO:0000259" key="4">
    <source>
        <dbReference type="Pfam" id="PF03865"/>
    </source>
</evidence>
<keyword evidence="3" id="KW-0998">Cell outer membrane</keyword>
<dbReference type="GO" id="GO:0046819">
    <property type="term" value="P:protein secretion by the type V secretion system"/>
    <property type="evidence" value="ECO:0007669"/>
    <property type="project" value="TreeGrafter"/>
</dbReference>
<dbReference type="EMBL" id="CP018791">
    <property type="protein sequence ID" value="ARR01458.1"/>
    <property type="molecule type" value="Genomic_DNA"/>
</dbReference>
<keyword evidence="2" id="KW-0812">Transmembrane</keyword>
<evidence type="ECO:0000259" key="5">
    <source>
        <dbReference type="Pfam" id="PF08479"/>
    </source>
</evidence>